<evidence type="ECO:0000313" key="3">
    <source>
        <dbReference type="Proteomes" id="UP000499080"/>
    </source>
</evidence>
<accession>A0A4Y2N7K9</accession>
<gene>
    <name evidence="2" type="ORF">AVEN_250716_1</name>
</gene>
<keyword evidence="1" id="KW-1133">Transmembrane helix</keyword>
<protein>
    <submittedName>
        <fullName evidence="2">Uncharacterized protein</fullName>
    </submittedName>
</protein>
<evidence type="ECO:0000256" key="1">
    <source>
        <dbReference type="SAM" id="Phobius"/>
    </source>
</evidence>
<organism evidence="2 3">
    <name type="scientific">Araneus ventricosus</name>
    <name type="common">Orbweaver spider</name>
    <name type="synonym">Epeira ventricosa</name>
    <dbReference type="NCBI Taxonomy" id="182803"/>
    <lineage>
        <taxon>Eukaryota</taxon>
        <taxon>Metazoa</taxon>
        <taxon>Ecdysozoa</taxon>
        <taxon>Arthropoda</taxon>
        <taxon>Chelicerata</taxon>
        <taxon>Arachnida</taxon>
        <taxon>Araneae</taxon>
        <taxon>Araneomorphae</taxon>
        <taxon>Entelegynae</taxon>
        <taxon>Araneoidea</taxon>
        <taxon>Araneidae</taxon>
        <taxon>Araneus</taxon>
    </lineage>
</organism>
<keyword evidence="1" id="KW-0472">Membrane</keyword>
<reference evidence="2 3" key="1">
    <citation type="journal article" date="2019" name="Sci. Rep.">
        <title>Orb-weaving spider Araneus ventricosus genome elucidates the spidroin gene catalogue.</title>
        <authorList>
            <person name="Kono N."/>
            <person name="Nakamura H."/>
            <person name="Ohtoshi R."/>
            <person name="Moran D.A.P."/>
            <person name="Shinohara A."/>
            <person name="Yoshida Y."/>
            <person name="Fujiwara M."/>
            <person name="Mori M."/>
            <person name="Tomita M."/>
            <person name="Arakawa K."/>
        </authorList>
    </citation>
    <scope>NUCLEOTIDE SEQUENCE [LARGE SCALE GENOMIC DNA]</scope>
</reference>
<name>A0A4Y2N7K9_ARAVE</name>
<sequence length="112" mass="13173">MVAFHVIYYLPGYPRYFATRHSPMFLRWSLYPGMGQLLLLYIALLLVPRQQHHFHGVLRDLVSNKKIVNASVKKLPVFYEYFYQQWVVVSRNIRECINTTSGIGVYNTSAIF</sequence>
<proteinExistence type="predicted"/>
<comment type="caution">
    <text evidence="2">The sequence shown here is derived from an EMBL/GenBank/DDBJ whole genome shotgun (WGS) entry which is preliminary data.</text>
</comment>
<keyword evidence="3" id="KW-1185">Reference proteome</keyword>
<keyword evidence="1" id="KW-0812">Transmembrane</keyword>
<dbReference type="Proteomes" id="UP000499080">
    <property type="component" value="Unassembled WGS sequence"/>
</dbReference>
<dbReference type="AlphaFoldDB" id="A0A4Y2N7K9"/>
<dbReference type="EMBL" id="BGPR01008575">
    <property type="protein sequence ID" value="GBN34669.1"/>
    <property type="molecule type" value="Genomic_DNA"/>
</dbReference>
<evidence type="ECO:0000313" key="2">
    <source>
        <dbReference type="EMBL" id="GBN34669.1"/>
    </source>
</evidence>
<feature type="transmembrane region" description="Helical" evidence="1">
    <location>
        <begin position="28"/>
        <end position="47"/>
    </location>
</feature>